<dbReference type="AlphaFoldDB" id="A0A164IM36"/>
<keyword evidence="2" id="KW-1185">Reference proteome</keyword>
<dbReference type="RefSeq" id="WP_067579274.1">
    <property type="nucleotide sequence ID" value="NZ_JABMCZ010000002.1"/>
</dbReference>
<sequence length="177" mass="18128">MQQRRSHDYRPAAAVLGVVAALIAIPAALAVVVPEREDVVLPDTEITVTAPGESPDTVTFPGPPGWSRRPTGDPTTAVLTAPGGAVLLVNAVNGVTDFPAAADWRRKVLGLQAFPVEFDGGQLTTRGGFAGPTCVGVDRVGQCAIVGHRNLAVSVLVSGDMSGGVLSAVVEALRVKS</sequence>
<accession>A0A164IM36</accession>
<protein>
    <submittedName>
        <fullName evidence="1">Uncharacterized protein</fullName>
    </submittedName>
</protein>
<reference evidence="1 2" key="1">
    <citation type="submission" date="2016-04" db="EMBL/GenBank/DDBJ databases">
        <authorList>
            <person name="Evans L.H."/>
            <person name="Alamgir A."/>
            <person name="Owens N."/>
            <person name="Weber N.D."/>
            <person name="Virtaneva K."/>
            <person name="Barbian K."/>
            <person name="Babar A."/>
            <person name="Rosenke K."/>
        </authorList>
    </citation>
    <scope>NUCLEOTIDE SEQUENCE [LARGE SCALE GENOMIC DNA]</scope>
    <source>
        <strain evidence="1 2">IFM 0406</strain>
    </source>
</reference>
<dbReference type="Proteomes" id="UP000076512">
    <property type="component" value="Unassembled WGS sequence"/>
</dbReference>
<evidence type="ECO:0000313" key="1">
    <source>
        <dbReference type="EMBL" id="KZM69569.1"/>
    </source>
</evidence>
<organism evidence="1 2">
    <name type="scientific">Nocardia terpenica</name>
    <dbReference type="NCBI Taxonomy" id="455432"/>
    <lineage>
        <taxon>Bacteria</taxon>
        <taxon>Bacillati</taxon>
        <taxon>Actinomycetota</taxon>
        <taxon>Actinomycetes</taxon>
        <taxon>Mycobacteriales</taxon>
        <taxon>Nocardiaceae</taxon>
        <taxon>Nocardia</taxon>
    </lineage>
</organism>
<name>A0A164IM36_9NOCA</name>
<dbReference type="EMBL" id="LWGR01000020">
    <property type="protein sequence ID" value="KZM69569.1"/>
    <property type="molecule type" value="Genomic_DNA"/>
</dbReference>
<proteinExistence type="predicted"/>
<dbReference type="STRING" id="455432.AWN90_08720"/>
<gene>
    <name evidence="1" type="ORF">AWN90_08720</name>
</gene>
<evidence type="ECO:0000313" key="2">
    <source>
        <dbReference type="Proteomes" id="UP000076512"/>
    </source>
</evidence>
<dbReference type="OrthoDB" id="4545259at2"/>
<comment type="caution">
    <text evidence="1">The sequence shown here is derived from an EMBL/GenBank/DDBJ whole genome shotgun (WGS) entry which is preliminary data.</text>
</comment>